<feature type="non-terminal residue" evidence="1">
    <location>
        <position position="1"/>
    </location>
</feature>
<gene>
    <name evidence="1" type="ORF">S01H1_34876</name>
</gene>
<evidence type="ECO:0000313" key="1">
    <source>
        <dbReference type="EMBL" id="GAG07173.1"/>
    </source>
</evidence>
<reference evidence="1" key="1">
    <citation type="journal article" date="2014" name="Front. Microbiol.">
        <title>High frequency of phylogenetically diverse reductive dehalogenase-homologous genes in deep subseafloor sedimentary metagenomes.</title>
        <authorList>
            <person name="Kawai M."/>
            <person name="Futagami T."/>
            <person name="Toyoda A."/>
            <person name="Takaki Y."/>
            <person name="Nishi S."/>
            <person name="Hori S."/>
            <person name="Arai W."/>
            <person name="Tsubouchi T."/>
            <person name="Morono Y."/>
            <person name="Uchiyama I."/>
            <person name="Ito T."/>
            <person name="Fujiyama A."/>
            <person name="Inagaki F."/>
            <person name="Takami H."/>
        </authorList>
    </citation>
    <scope>NUCLEOTIDE SEQUENCE</scope>
    <source>
        <strain evidence="1">Expedition CK06-06</strain>
    </source>
</reference>
<sequence>DGKWVKRVEEVDMELGGAETKKVSGGELGEYDDEGVEQKAQWDAPMSALSFADVDVAVGAQEAMDRLRARMGQFNKLMDNIMWSQDVKDKAAAIRALTEEFVALLPGSVKPTSEATPIGIDICVCPECDAEVEHERGTPCSKTECPKCDAMMAPKTEEKAQEMETELQTVKLAETYMGAELLTIGISEANSQGPMTMTIQPIRPGFGNARDNNYYPAEMLRRDAQKFVGAQMHESDHKDDKSTRTWVSTIREVLGFTDEGAPICQVVVHNP</sequence>
<dbReference type="AlphaFoldDB" id="X0V3T2"/>
<comment type="caution">
    <text evidence="1">The sequence shown here is derived from an EMBL/GenBank/DDBJ whole genome shotgun (WGS) entry which is preliminary data.</text>
</comment>
<dbReference type="EMBL" id="BARS01021750">
    <property type="protein sequence ID" value="GAG07173.1"/>
    <property type="molecule type" value="Genomic_DNA"/>
</dbReference>
<name>X0V3T2_9ZZZZ</name>
<accession>X0V3T2</accession>
<feature type="non-terminal residue" evidence="1">
    <location>
        <position position="271"/>
    </location>
</feature>
<protein>
    <submittedName>
        <fullName evidence="1">Uncharacterized protein</fullName>
    </submittedName>
</protein>
<proteinExistence type="predicted"/>
<organism evidence="1">
    <name type="scientific">marine sediment metagenome</name>
    <dbReference type="NCBI Taxonomy" id="412755"/>
    <lineage>
        <taxon>unclassified sequences</taxon>
        <taxon>metagenomes</taxon>
        <taxon>ecological metagenomes</taxon>
    </lineage>
</organism>